<comment type="caution">
    <text evidence="3">The sequence shown here is derived from an EMBL/GenBank/DDBJ whole genome shotgun (WGS) entry which is preliminary data.</text>
</comment>
<name>A0AA40HKJ3_CNENI</name>
<evidence type="ECO:0000259" key="2">
    <source>
        <dbReference type="PROSITE" id="PS50053"/>
    </source>
</evidence>
<reference evidence="3" key="1">
    <citation type="submission" date="2023-06" db="EMBL/GenBank/DDBJ databases">
        <title>Reference genome for the Northern bat (Eptesicus nilssonii), a most northern bat species.</title>
        <authorList>
            <person name="Laine V.N."/>
            <person name="Pulliainen A.T."/>
            <person name="Lilley T.M."/>
        </authorList>
    </citation>
    <scope>NUCLEOTIDE SEQUENCE</scope>
    <source>
        <strain evidence="3">BLF_Eptnil</strain>
        <tissue evidence="3">Kidney</tissue>
    </source>
</reference>
<dbReference type="PROSITE" id="PS50053">
    <property type="entry name" value="UBIQUITIN_2"/>
    <property type="match status" value="1"/>
</dbReference>
<feature type="region of interest" description="Disordered" evidence="1">
    <location>
        <begin position="158"/>
        <end position="178"/>
    </location>
</feature>
<dbReference type="SMART" id="SM00213">
    <property type="entry name" value="UBQ"/>
    <property type="match status" value="1"/>
</dbReference>
<dbReference type="Pfam" id="PF00240">
    <property type="entry name" value="ubiquitin"/>
    <property type="match status" value="1"/>
</dbReference>
<dbReference type="PRINTS" id="PR00348">
    <property type="entry name" value="UBIQUITIN"/>
</dbReference>
<dbReference type="AlphaFoldDB" id="A0AA40HKJ3"/>
<keyword evidence="4" id="KW-1185">Reference proteome</keyword>
<sequence>MGIAEVRSICMFLYYKIFVKTLTSKTITLKVEPSDTIKNVKVKIQDKEGIPPDQKRLIFASKQLEDGHPVRLQHSERVTLHLVLCLRLVTGNALCVHRVAYGDWAKTHSPMLPVTPTFHSCSSRPHCACCGLTLNQSQLGEACTTAVLTSREPCMWGPPERSALRDRAKTSSPTSPERSRINCQYLNLSCFQKTKKRETHSHLKKKMI</sequence>
<dbReference type="InterPro" id="IPR050158">
    <property type="entry name" value="Ubiquitin_ubiquitin-like"/>
</dbReference>
<evidence type="ECO:0000313" key="4">
    <source>
        <dbReference type="Proteomes" id="UP001177744"/>
    </source>
</evidence>
<evidence type="ECO:0000313" key="3">
    <source>
        <dbReference type="EMBL" id="KAK1332920.1"/>
    </source>
</evidence>
<dbReference type="InterPro" id="IPR000626">
    <property type="entry name" value="Ubiquitin-like_dom"/>
</dbReference>
<evidence type="ECO:0000256" key="1">
    <source>
        <dbReference type="SAM" id="MobiDB-lite"/>
    </source>
</evidence>
<organism evidence="3 4">
    <name type="scientific">Cnephaeus nilssonii</name>
    <name type="common">Northern bat</name>
    <name type="synonym">Eptesicus nilssonii</name>
    <dbReference type="NCBI Taxonomy" id="3371016"/>
    <lineage>
        <taxon>Eukaryota</taxon>
        <taxon>Metazoa</taxon>
        <taxon>Chordata</taxon>
        <taxon>Craniata</taxon>
        <taxon>Vertebrata</taxon>
        <taxon>Euteleostomi</taxon>
        <taxon>Mammalia</taxon>
        <taxon>Eutheria</taxon>
        <taxon>Laurasiatheria</taxon>
        <taxon>Chiroptera</taxon>
        <taxon>Yangochiroptera</taxon>
        <taxon>Vespertilionidae</taxon>
        <taxon>Cnephaeus</taxon>
    </lineage>
</organism>
<dbReference type="Proteomes" id="UP001177744">
    <property type="component" value="Unassembled WGS sequence"/>
</dbReference>
<gene>
    <name evidence="3" type="ORF">QTO34_006451</name>
</gene>
<dbReference type="Gene3D" id="3.10.20.90">
    <property type="entry name" value="Phosphatidylinositol 3-kinase Catalytic Subunit, Chain A, domain 1"/>
    <property type="match status" value="1"/>
</dbReference>
<feature type="domain" description="Ubiquitin-like" evidence="2">
    <location>
        <begin position="15"/>
        <end position="70"/>
    </location>
</feature>
<protein>
    <recommendedName>
        <fullName evidence="2">Ubiquitin-like domain-containing protein</fullName>
    </recommendedName>
</protein>
<accession>A0AA40HKJ3</accession>
<dbReference type="InterPro" id="IPR019956">
    <property type="entry name" value="Ubiquitin_dom"/>
</dbReference>
<proteinExistence type="predicted"/>
<dbReference type="EMBL" id="JAULJE010000017">
    <property type="protein sequence ID" value="KAK1332920.1"/>
    <property type="molecule type" value="Genomic_DNA"/>
</dbReference>
<dbReference type="InterPro" id="IPR029071">
    <property type="entry name" value="Ubiquitin-like_domsf"/>
</dbReference>
<dbReference type="PANTHER" id="PTHR10666">
    <property type="entry name" value="UBIQUITIN"/>
    <property type="match status" value="1"/>
</dbReference>
<dbReference type="FunFam" id="3.10.20.90:FF:000160">
    <property type="entry name" value="Polyubiquitin-C"/>
    <property type="match status" value="1"/>
</dbReference>
<dbReference type="SUPFAM" id="SSF54236">
    <property type="entry name" value="Ubiquitin-like"/>
    <property type="match status" value="1"/>
</dbReference>